<dbReference type="Proteomes" id="UP001321473">
    <property type="component" value="Unassembled WGS sequence"/>
</dbReference>
<dbReference type="AlphaFoldDB" id="A0AAQ4FI12"/>
<gene>
    <name evidence="1" type="ORF">V5799_007401</name>
</gene>
<evidence type="ECO:0000313" key="1">
    <source>
        <dbReference type="EMBL" id="KAK8786232.1"/>
    </source>
</evidence>
<dbReference type="EMBL" id="JARKHS020002872">
    <property type="protein sequence ID" value="KAK8786232.1"/>
    <property type="molecule type" value="Genomic_DNA"/>
</dbReference>
<protein>
    <submittedName>
        <fullName evidence="1">Uncharacterized protein</fullName>
    </submittedName>
</protein>
<reference evidence="1 2" key="1">
    <citation type="journal article" date="2023" name="Arcadia Sci">
        <title>De novo assembly of a long-read Amblyomma americanum tick genome.</title>
        <authorList>
            <person name="Chou S."/>
            <person name="Poskanzer K.E."/>
            <person name="Rollins M."/>
            <person name="Thuy-Boun P.S."/>
        </authorList>
    </citation>
    <scope>NUCLEOTIDE SEQUENCE [LARGE SCALE GENOMIC DNA]</scope>
    <source>
        <strain evidence="1">F_SG_1</strain>
        <tissue evidence="1">Salivary glands</tissue>
    </source>
</reference>
<proteinExistence type="predicted"/>
<sequence length="126" mass="14142">MLLLYVYTGTPQSAPLGHQLLPDHSRRHEGSSVPAASFCRRGVWSCRHQLFSAISDDRLRVEDLSVCLKLLPCFRLLEAVSPMKLALQDRGQDFPVLECTGSGITALRPFGRVISCTTAWQQHHRQ</sequence>
<comment type="caution">
    <text evidence="1">The sequence shown here is derived from an EMBL/GenBank/DDBJ whole genome shotgun (WGS) entry which is preliminary data.</text>
</comment>
<name>A0AAQ4FI12_AMBAM</name>
<organism evidence="1 2">
    <name type="scientific">Amblyomma americanum</name>
    <name type="common">Lone star tick</name>
    <dbReference type="NCBI Taxonomy" id="6943"/>
    <lineage>
        <taxon>Eukaryota</taxon>
        <taxon>Metazoa</taxon>
        <taxon>Ecdysozoa</taxon>
        <taxon>Arthropoda</taxon>
        <taxon>Chelicerata</taxon>
        <taxon>Arachnida</taxon>
        <taxon>Acari</taxon>
        <taxon>Parasitiformes</taxon>
        <taxon>Ixodida</taxon>
        <taxon>Ixodoidea</taxon>
        <taxon>Ixodidae</taxon>
        <taxon>Amblyomminae</taxon>
        <taxon>Amblyomma</taxon>
    </lineage>
</organism>
<accession>A0AAQ4FI12</accession>
<keyword evidence="2" id="KW-1185">Reference proteome</keyword>
<evidence type="ECO:0000313" key="2">
    <source>
        <dbReference type="Proteomes" id="UP001321473"/>
    </source>
</evidence>